<feature type="region of interest" description="Disordered" evidence="2">
    <location>
        <begin position="814"/>
        <end position="836"/>
    </location>
</feature>
<feature type="region of interest" description="Disordered" evidence="2">
    <location>
        <begin position="712"/>
        <end position="731"/>
    </location>
</feature>
<evidence type="ECO:0000313" key="5">
    <source>
        <dbReference type="RefSeq" id="XP_018099306.1"/>
    </source>
</evidence>
<feature type="region of interest" description="Disordered" evidence="2">
    <location>
        <begin position="1192"/>
        <end position="1237"/>
    </location>
</feature>
<gene>
    <name evidence="6" type="primary">brd10.S</name>
    <name evidence="6" type="synonym">KIAA2026.S</name>
    <name evidence="5" type="synonym">kiaa2026.S</name>
</gene>
<dbReference type="RefSeq" id="XP_018099306.1">
    <property type="nucleotide sequence ID" value="XM_018243817.2"/>
</dbReference>
<feature type="region of interest" description="Disordered" evidence="2">
    <location>
        <begin position="1123"/>
        <end position="1144"/>
    </location>
</feature>
<evidence type="ECO:0000256" key="1">
    <source>
        <dbReference type="SAM" id="Coils"/>
    </source>
</evidence>
<evidence type="ECO:0000313" key="4">
    <source>
        <dbReference type="Proteomes" id="UP000186698"/>
    </source>
</evidence>
<dbReference type="PaxDb" id="8355-A0A1L8HP27"/>
<dbReference type="OMA" id="DAQENAY"/>
<proteinExistence type="predicted"/>
<accession>A0A1L8HP27</accession>
<dbReference type="InterPro" id="IPR056522">
    <property type="entry name" value="KIAA2026_hel"/>
</dbReference>
<dbReference type="Proteomes" id="UP000186698">
    <property type="component" value="Chromosome 1S"/>
</dbReference>
<dbReference type="Xenbase" id="XB-GENE-5953268">
    <property type="gene designation" value="brd10.S"/>
</dbReference>
<feature type="region of interest" description="Disordered" evidence="2">
    <location>
        <begin position="535"/>
        <end position="564"/>
    </location>
</feature>
<sequence>MQVDSQSLSLRDKTSKAVTSKGRYEVVDDKGALCTPIPRRCITRGLANANAAAAESVMLQVQQQEEFLKSKEEKRLREQERHEAEEASQKEVEEWERNLLALFAPTSMETMWEIPAIGHFLCLAQQILNLPEIVFYELERCLLMPQCNVFLSKIMTSLLSPPHRRPTLHRRPSLPYQEWETALRQRVQQWYTMVGQAENPDRCAEKLGLCSQFFKVLGEVSPLEKKAFHELPFYQKVWLLKGLCDVVYETQSEVQDAVLGQPIHECREVILGYDAQENAYIHFPQFCGADVRVYKQRPFRAPEFPVPPVQVKRAFKTRLERTKCKISNKCNGDIRPAKKVLPEIYRGSIQSCESQENCHEKPQVENCSSSTVQDIKIICETHQPCNTIETVCCKENVEKSISPEAVYGEPLSPGEIRVLEDVDKYGEAAIGKLEFSPLKENALKACQIHVNKNHTDSTDVICHQVAMDIILDSSLHNHKKLKLSRIRAKKKKKKKKKFKDTLNDHLQLKCDSLQLHKFRSLKTEINSKLYFTKKRAKHKKHKTGNNTVSKKAVTKKRKTANSPTTPEFQLVCTNLDELRELIKKIEGELKELETNKKKSEKWYFRRQGVKELHSTLVRLLNELLPWEPKLQKAFQKHRARLKKDFDDFKKLPENKNFTREHGSCEENEASKSSSSMTSTTAICHQIILRNDKLDSPKLKEMDTPKKESLIRYTSTQKTSKRHCRSSMSPGAEAKVFVPGKKVKLSAQVDSLHCTEVAQTCCSLKDKKVELEGQHISKDTICASVTDSIKGTKPIQALLAKNTGNKVTLTNHQVQSTDKTTPAGETSAISPTQSVQTKPLLTGQATSKNPLQMIYKLPDGQCIPIDLHNSTVKIQVQPMTDSKTGEKIMQQVLFLPKNLYIQHKEAKANTNASQQVQSNTGGQLCISNETPIPPKSFAFQEKIELTPSLHSTNMAHFKKHSSPAIAPETVISTPDRNVFESQCDKGTAKNPVLGTLQASLRQSGTLLSVLSDMTKAPQTKDIASHTLNLSPTLPRELSDSKQELKTVCIRDSQSILVRTRGGNTGVVKVQTSQDHSTNPNAVFSFTPQLQSFLGSKVKTSSSSTLASVPSPLPGFYSSSEYSRISSESVSGGPNQLSGTNTKLTQRQNSNTGYICKVSDNLQPSNLLPAVSSANSWLPSNSWGNIDAATSISNLSHDGPSPGRNSVPVSATDIKQTEPKMSKISVVQPDSTTSRGEPVNVPNLQKVMLVQSPSVLTPGNATNMNFSTTQTSCSGPAQKFVFLNTQVPTGLPRTTISMQSAKQTVPSFVGKTHGKMSEQPQIILIPSTLGTPVKMSSTPIVSQIKDVKIGLTIGQTIVNTGHAAKNMLPVNIFQNTLTKGRESILQKNAISNVTNLIPCPENAGRIVGQNSDYDCTGTTAKWPAGCAVESSINSVVAHSSSTDQNNSYAPALTNRLSSTNISNTVAISTVKTGHLSSSVLLSTTQMAGQVKSTLSSFRIPGSPTFSTSCEPSNATPPISSACQPLSNLTTQTYSKTLSTNACTSQGSQTPTTVTKPRSDSLFSQGSTGPLQISSALPKTQLFGQLNDSCFQQKIVINTSTPLAPGTQITINGTRFIVPPQGLGVGSHVLVISPSTKHDVSSVGNSRQTSHGLGSNNITEQQMTLKQNMPLTHGLNKPLTISKNMTSFGTTHLLPAIQASTLNMMSKGSTQLPGPPSTCPQITNALKPLLVSALQQSRSSQPSNPLMLPADTTIKDSVVLKTIMPPSVLSDSKNADLSFVAYQPSVPDTSRTIAL</sequence>
<dbReference type="AGR" id="Xenbase:XB-GENE-5953268"/>
<evidence type="ECO:0000259" key="3">
    <source>
        <dbReference type="Pfam" id="PF23450"/>
    </source>
</evidence>
<dbReference type="Pfam" id="PF23450">
    <property type="entry name" value="KIAA2026_hel"/>
    <property type="match status" value="1"/>
</dbReference>
<dbReference type="Bgee" id="733262">
    <property type="expression patterns" value="Expressed in testis and 18 other cell types or tissues"/>
</dbReference>
<protein>
    <submittedName>
        <fullName evidence="5">Uncharacterized protein KIAA2026</fullName>
    </submittedName>
</protein>
<reference evidence="5" key="1">
    <citation type="submission" date="2025-08" db="UniProtKB">
        <authorList>
            <consortium name="RefSeq"/>
        </authorList>
    </citation>
    <scope>IDENTIFICATION</scope>
    <source>
        <strain evidence="5">J_2021</strain>
        <tissue evidence="5">Erythrocytes</tissue>
    </source>
</reference>
<dbReference type="InterPro" id="IPR040214">
    <property type="entry name" value="BRD10"/>
</dbReference>
<feature type="domain" description="Uncharacterized bromodomain-containing protein 10 helical" evidence="3">
    <location>
        <begin position="113"/>
        <end position="254"/>
    </location>
</feature>
<dbReference type="CTD" id="733262"/>
<keyword evidence="1" id="KW-0175">Coiled coil</keyword>
<evidence type="ECO:0000256" key="2">
    <source>
        <dbReference type="SAM" id="MobiDB-lite"/>
    </source>
</evidence>
<feature type="region of interest" description="Disordered" evidence="2">
    <location>
        <begin position="658"/>
        <end position="677"/>
    </location>
</feature>
<dbReference type="PANTHER" id="PTHR31095:SF3">
    <property type="entry name" value="RIKEN CDNA 9930021J03 GENE"/>
    <property type="match status" value="1"/>
</dbReference>
<dbReference type="OrthoDB" id="21449at2759"/>
<dbReference type="GeneID" id="733262"/>
<dbReference type="KEGG" id="xla:733262"/>
<feature type="region of interest" description="Disordered" evidence="2">
    <location>
        <begin position="1"/>
        <end position="21"/>
    </location>
</feature>
<feature type="coiled-coil region" evidence="1">
    <location>
        <begin position="575"/>
        <end position="602"/>
    </location>
</feature>
<dbReference type="PANTHER" id="PTHR31095">
    <property type="entry name" value="RIKEN CDNA 9930021J03 GENE"/>
    <property type="match status" value="1"/>
</dbReference>
<keyword evidence="4" id="KW-1185">Reference proteome</keyword>
<name>A0A1L8HP27_XENLA</name>
<feature type="compositionally biased region" description="Polar residues" evidence="2">
    <location>
        <begin position="1130"/>
        <end position="1144"/>
    </location>
</feature>
<feature type="region of interest" description="Disordered" evidence="2">
    <location>
        <begin position="1538"/>
        <end position="1564"/>
    </location>
</feature>
<organism evidence="4 5">
    <name type="scientific">Xenopus laevis</name>
    <name type="common">African clawed frog</name>
    <dbReference type="NCBI Taxonomy" id="8355"/>
    <lineage>
        <taxon>Eukaryota</taxon>
        <taxon>Metazoa</taxon>
        <taxon>Chordata</taxon>
        <taxon>Craniata</taxon>
        <taxon>Vertebrata</taxon>
        <taxon>Euteleostomi</taxon>
        <taxon>Amphibia</taxon>
        <taxon>Batrachia</taxon>
        <taxon>Anura</taxon>
        <taxon>Pipoidea</taxon>
        <taxon>Pipidae</taxon>
        <taxon>Xenopodinae</taxon>
        <taxon>Xenopus</taxon>
        <taxon>Xenopus</taxon>
    </lineage>
</organism>
<evidence type="ECO:0000313" key="6">
    <source>
        <dbReference type="Xenbase" id="XB-GENE-5953268"/>
    </source>
</evidence>
<dbReference type="STRING" id="8355.A0A1L8HP27"/>